<proteinExistence type="inferred from homology"/>
<gene>
    <name evidence="2" type="ORF">FRZ61_28750</name>
</gene>
<evidence type="ECO:0000313" key="2">
    <source>
        <dbReference type="EMBL" id="QEX22941.1"/>
    </source>
</evidence>
<protein>
    <recommendedName>
        <fullName evidence="4">Enamine deaminase RidA</fullName>
    </recommendedName>
</protein>
<evidence type="ECO:0008006" key="4">
    <source>
        <dbReference type="Google" id="ProtNLM"/>
    </source>
</evidence>
<evidence type="ECO:0000256" key="1">
    <source>
        <dbReference type="ARBA" id="ARBA00010552"/>
    </source>
</evidence>
<dbReference type="Pfam" id="PF01042">
    <property type="entry name" value="Ribonuc_L-PSP"/>
    <property type="match status" value="1"/>
</dbReference>
<dbReference type="SUPFAM" id="SSF55298">
    <property type="entry name" value="YjgF-like"/>
    <property type="match status" value="1"/>
</dbReference>
<dbReference type="PANTHER" id="PTHR11803:SF58">
    <property type="entry name" value="PROTEIN HMF1-RELATED"/>
    <property type="match status" value="1"/>
</dbReference>
<dbReference type="AlphaFoldDB" id="A0A5J6MZX5"/>
<name>A0A5J6MZX5_9PROT</name>
<keyword evidence="3" id="KW-1185">Reference proteome</keyword>
<dbReference type="Proteomes" id="UP000325797">
    <property type="component" value="Chromosome"/>
</dbReference>
<dbReference type="InterPro" id="IPR006175">
    <property type="entry name" value="YjgF/YER057c/UK114"/>
</dbReference>
<comment type="similarity">
    <text evidence="1">Belongs to the RutC family.</text>
</comment>
<dbReference type="EMBL" id="CP042582">
    <property type="protein sequence ID" value="QEX22941.1"/>
    <property type="molecule type" value="Genomic_DNA"/>
</dbReference>
<sequence>MTAGRPYRAAACFEEETMFKRIPNELIGGFSDAVIVDMGEYSTIYISGMIGHDANGKITAKDFEGETRQCWDNIARALERSGAGLKDVVRITAYLTDLADYPVYAKVRRALFEANPPASASVKVAGLLLNARLEVDAIAIVKNKRGKA</sequence>
<dbReference type="GO" id="GO:0019239">
    <property type="term" value="F:deaminase activity"/>
    <property type="evidence" value="ECO:0007669"/>
    <property type="project" value="TreeGrafter"/>
</dbReference>
<accession>A0A5J6MZX5</accession>
<dbReference type="KEGG" id="hadh:FRZ61_28750"/>
<dbReference type="CDD" id="cd00448">
    <property type="entry name" value="YjgF_YER057c_UK114_family"/>
    <property type="match status" value="1"/>
</dbReference>
<organism evidence="2 3">
    <name type="scientific">Hypericibacter adhaerens</name>
    <dbReference type="NCBI Taxonomy" id="2602016"/>
    <lineage>
        <taxon>Bacteria</taxon>
        <taxon>Pseudomonadati</taxon>
        <taxon>Pseudomonadota</taxon>
        <taxon>Alphaproteobacteria</taxon>
        <taxon>Rhodospirillales</taxon>
        <taxon>Dongiaceae</taxon>
        <taxon>Hypericibacter</taxon>
    </lineage>
</organism>
<dbReference type="InterPro" id="IPR035959">
    <property type="entry name" value="RutC-like_sf"/>
</dbReference>
<dbReference type="Gene3D" id="3.30.1330.40">
    <property type="entry name" value="RutC-like"/>
    <property type="match status" value="1"/>
</dbReference>
<dbReference type="GO" id="GO:0005829">
    <property type="term" value="C:cytosol"/>
    <property type="evidence" value="ECO:0007669"/>
    <property type="project" value="TreeGrafter"/>
</dbReference>
<dbReference type="PANTHER" id="PTHR11803">
    <property type="entry name" value="2-IMINOBUTANOATE/2-IMINOPROPANOATE DEAMINASE RIDA"/>
    <property type="match status" value="1"/>
</dbReference>
<evidence type="ECO:0000313" key="3">
    <source>
        <dbReference type="Proteomes" id="UP000325797"/>
    </source>
</evidence>
<reference evidence="2 3" key="1">
    <citation type="submission" date="2019-08" db="EMBL/GenBank/DDBJ databases">
        <title>Hyperibacter terrae gen. nov., sp. nov. and Hyperibacter viscosus sp. nov., two new members in the family Rhodospirillaceae isolated from the rhizosphere of Hypericum perforatum.</title>
        <authorList>
            <person name="Noviana Z."/>
        </authorList>
    </citation>
    <scope>NUCLEOTIDE SEQUENCE [LARGE SCALE GENOMIC DNA]</scope>
    <source>
        <strain evidence="2 3">R5959</strain>
    </source>
</reference>